<accession>A0A8X6NKJ8</accession>
<evidence type="ECO:0000313" key="2">
    <source>
        <dbReference type="EMBL" id="GFT17802.1"/>
    </source>
</evidence>
<dbReference type="AlphaFoldDB" id="A0A8X6NKJ8"/>
<name>A0A8X6NKJ8_NEPPI</name>
<evidence type="ECO:0000256" key="1">
    <source>
        <dbReference type="SAM" id="MobiDB-lite"/>
    </source>
</evidence>
<dbReference type="EMBL" id="BMAW01010212">
    <property type="protein sequence ID" value="GFT17802.1"/>
    <property type="molecule type" value="Genomic_DNA"/>
</dbReference>
<feature type="region of interest" description="Disordered" evidence="1">
    <location>
        <begin position="1"/>
        <end position="74"/>
    </location>
</feature>
<protein>
    <submittedName>
        <fullName evidence="2">Uncharacterized protein</fullName>
    </submittedName>
</protein>
<organism evidence="2 3">
    <name type="scientific">Nephila pilipes</name>
    <name type="common">Giant wood spider</name>
    <name type="synonym">Nephila maculata</name>
    <dbReference type="NCBI Taxonomy" id="299642"/>
    <lineage>
        <taxon>Eukaryota</taxon>
        <taxon>Metazoa</taxon>
        <taxon>Ecdysozoa</taxon>
        <taxon>Arthropoda</taxon>
        <taxon>Chelicerata</taxon>
        <taxon>Arachnida</taxon>
        <taxon>Araneae</taxon>
        <taxon>Araneomorphae</taxon>
        <taxon>Entelegynae</taxon>
        <taxon>Araneoidea</taxon>
        <taxon>Nephilidae</taxon>
        <taxon>Nephila</taxon>
    </lineage>
</organism>
<feature type="compositionally biased region" description="Low complexity" evidence="1">
    <location>
        <begin position="26"/>
        <end position="37"/>
    </location>
</feature>
<reference evidence="2" key="1">
    <citation type="submission" date="2020-08" db="EMBL/GenBank/DDBJ databases">
        <title>Multicomponent nature underlies the extraordinary mechanical properties of spider dragline silk.</title>
        <authorList>
            <person name="Kono N."/>
            <person name="Nakamura H."/>
            <person name="Mori M."/>
            <person name="Yoshida Y."/>
            <person name="Ohtoshi R."/>
            <person name="Malay A.D."/>
            <person name="Moran D.A.P."/>
            <person name="Tomita M."/>
            <person name="Numata K."/>
            <person name="Arakawa K."/>
        </authorList>
    </citation>
    <scope>NUCLEOTIDE SEQUENCE</scope>
</reference>
<feature type="compositionally biased region" description="Polar residues" evidence="1">
    <location>
        <begin position="94"/>
        <end position="107"/>
    </location>
</feature>
<feature type="compositionally biased region" description="Low complexity" evidence="1">
    <location>
        <begin position="64"/>
        <end position="74"/>
    </location>
</feature>
<comment type="caution">
    <text evidence="2">The sequence shown here is derived from an EMBL/GenBank/DDBJ whole genome shotgun (WGS) entry which is preliminary data.</text>
</comment>
<feature type="compositionally biased region" description="Pro residues" evidence="1">
    <location>
        <begin position="38"/>
        <end position="48"/>
    </location>
</feature>
<sequence>MFPRSLIDSHPEWTARGTAQSVGKHTLSLPLRSLARPRPTPRFEPPALPTQLAGMRKRAAQTCSSTSGSSRRTFSASYQTQRACWPAIPKSTPKRSTASCSKRQQAPNAAICRETVETAGAKRCLYGGELSARTAA</sequence>
<dbReference type="Proteomes" id="UP000887013">
    <property type="component" value="Unassembled WGS sequence"/>
</dbReference>
<feature type="region of interest" description="Disordered" evidence="1">
    <location>
        <begin position="88"/>
        <end position="107"/>
    </location>
</feature>
<keyword evidence="3" id="KW-1185">Reference proteome</keyword>
<evidence type="ECO:0000313" key="3">
    <source>
        <dbReference type="Proteomes" id="UP000887013"/>
    </source>
</evidence>
<proteinExistence type="predicted"/>
<gene>
    <name evidence="2" type="ORF">NPIL_50801</name>
</gene>